<proteinExistence type="predicted"/>
<protein>
    <recommendedName>
        <fullName evidence="2">BON domain-containing protein</fullName>
    </recommendedName>
</protein>
<accession>A0A3B1AWP6</accession>
<evidence type="ECO:0008006" key="2">
    <source>
        <dbReference type="Google" id="ProtNLM"/>
    </source>
</evidence>
<reference evidence="1" key="1">
    <citation type="submission" date="2018-06" db="EMBL/GenBank/DDBJ databases">
        <authorList>
            <person name="Zhirakovskaya E."/>
        </authorList>
    </citation>
    <scope>NUCLEOTIDE SEQUENCE</scope>
</reference>
<gene>
    <name evidence="1" type="ORF">MNBD_GAMMA20-2133</name>
</gene>
<dbReference type="EMBL" id="UOFU01000346">
    <property type="protein sequence ID" value="VAX03698.1"/>
    <property type="molecule type" value="Genomic_DNA"/>
</dbReference>
<sequence>MMRGLRGLMLMMAILCAASEALAVTASIIEVKSRHESRLLSLPGVVSVGIGQASDGRTVIVIGVEDKASEEALDLSRQLEGYPVRVDVIGSVRAQ</sequence>
<organism evidence="1">
    <name type="scientific">hydrothermal vent metagenome</name>
    <dbReference type="NCBI Taxonomy" id="652676"/>
    <lineage>
        <taxon>unclassified sequences</taxon>
        <taxon>metagenomes</taxon>
        <taxon>ecological metagenomes</taxon>
    </lineage>
</organism>
<evidence type="ECO:0000313" key="1">
    <source>
        <dbReference type="EMBL" id="VAX03698.1"/>
    </source>
</evidence>
<name>A0A3B1AWP6_9ZZZZ</name>
<dbReference type="AlphaFoldDB" id="A0A3B1AWP6"/>